<protein>
    <submittedName>
        <fullName evidence="3">Uncharacterized protein LOC111083814</fullName>
    </submittedName>
</protein>
<proteinExistence type="predicted"/>
<reference evidence="3" key="1">
    <citation type="submission" date="2025-08" db="UniProtKB">
        <authorList>
            <consortium name="RefSeq"/>
        </authorList>
    </citation>
    <scope>IDENTIFICATION</scope>
    <source>
        <tissue evidence="3">Muscle</tissue>
    </source>
</reference>
<feature type="compositionally biased region" description="Pro residues" evidence="1">
    <location>
        <begin position="291"/>
        <end position="301"/>
    </location>
</feature>
<feature type="compositionally biased region" description="Pro residues" evidence="1">
    <location>
        <begin position="270"/>
        <end position="281"/>
    </location>
</feature>
<evidence type="ECO:0000313" key="2">
    <source>
        <dbReference type="Proteomes" id="UP000694941"/>
    </source>
</evidence>
<accession>A0ABM1RXW0</accession>
<feature type="non-terminal residue" evidence="3">
    <location>
        <position position="1"/>
    </location>
</feature>
<dbReference type="RefSeq" id="XP_022236215.1">
    <property type="nucleotide sequence ID" value="XM_022380507.1"/>
</dbReference>
<feature type="region of interest" description="Disordered" evidence="1">
    <location>
        <begin position="159"/>
        <end position="183"/>
    </location>
</feature>
<dbReference type="GeneID" id="111083814"/>
<evidence type="ECO:0000256" key="1">
    <source>
        <dbReference type="SAM" id="MobiDB-lite"/>
    </source>
</evidence>
<organism evidence="2 3">
    <name type="scientific">Limulus polyphemus</name>
    <name type="common">Atlantic horseshoe crab</name>
    <dbReference type="NCBI Taxonomy" id="6850"/>
    <lineage>
        <taxon>Eukaryota</taxon>
        <taxon>Metazoa</taxon>
        <taxon>Ecdysozoa</taxon>
        <taxon>Arthropoda</taxon>
        <taxon>Chelicerata</taxon>
        <taxon>Merostomata</taxon>
        <taxon>Xiphosura</taxon>
        <taxon>Limulidae</taxon>
        <taxon>Limulus</taxon>
    </lineage>
</organism>
<feature type="compositionally biased region" description="Basic and acidic residues" evidence="1">
    <location>
        <begin position="164"/>
        <end position="174"/>
    </location>
</feature>
<sequence>YPLPSCLKTFKENVIATWAVEAEIVRSSGESAAWLVRDSGGTYKISEKLEDRFDPGFKPASIVTVTVPGKPKDGLFTGNAGFSTSENKDDLYFVHFVVGNEDKTKPADYPIKQENEEAEFGKKEANVAILLSKIIAASRKASNGAPQFVVFAQPSPKDKRKKKFETSKAESSRDSDDDDDTLLSEEVPLKTIKTDLLEGPVFHKSFKPPKFTSRQHQKSSQSLGPDRSGEQLLVSGVNNYYPSSDDTGFQQSGSSESGSVIPYSGSAPSPTVPNYPHPPPAYSNREVYGQQPPPYYPPPPEKSYDSNRWGSSGGYEGYSSSGDYGYGGGYSSYGGGHPPNKGISIQLNGGGGGHNALASLASLLLPSLGKPKVNLNGRVVFGVVLDKGIGLGGGGGYSG</sequence>
<feature type="compositionally biased region" description="Polar residues" evidence="1">
    <location>
        <begin position="212"/>
        <end position="223"/>
    </location>
</feature>
<feature type="compositionally biased region" description="Low complexity" evidence="1">
    <location>
        <begin position="252"/>
        <end position="266"/>
    </location>
</feature>
<evidence type="ECO:0000313" key="3">
    <source>
        <dbReference type="RefSeq" id="XP_022236215.1"/>
    </source>
</evidence>
<dbReference type="Proteomes" id="UP000694941">
    <property type="component" value="Unplaced"/>
</dbReference>
<keyword evidence="2" id="KW-1185">Reference proteome</keyword>
<name>A0ABM1RXW0_LIMPO</name>
<gene>
    <name evidence="3" type="primary">LOC111083814</name>
</gene>
<feature type="compositionally biased region" description="Polar residues" evidence="1">
    <location>
        <begin position="236"/>
        <end position="251"/>
    </location>
</feature>
<feature type="region of interest" description="Disordered" evidence="1">
    <location>
        <begin position="204"/>
        <end position="308"/>
    </location>
</feature>